<dbReference type="Proteomes" id="UP000074294">
    <property type="component" value="Unassembled WGS sequence"/>
</dbReference>
<evidence type="ECO:0000256" key="1">
    <source>
        <dbReference type="ARBA" id="ARBA00022793"/>
    </source>
</evidence>
<feature type="modified residue" description="Pyruvic acid (Ser); by autocatalysis" evidence="8">
    <location>
        <position position="63"/>
    </location>
</feature>
<keyword evidence="5 8" id="KW-0456">Lyase</keyword>
<evidence type="ECO:0000256" key="8">
    <source>
        <dbReference type="HAMAP-Rule" id="MF_00464"/>
    </source>
</evidence>
<evidence type="ECO:0000313" key="9">
    <source>
        <dbReference type="EMBL" id="KUO42470.1"/>
    </source>
</evidence>
<dbReference type="AlphaFoldDB" id="A0A147K0Y2"/>
<keyword evidence="1 8" id="KW-0210">Decarboxylase</keyword>
<dbReference type="GO" id="GO:0008295">
    <property type="term" value="P:spermidine biosynthetic process"/>
    <property type="evidence" value="ECO:0007669"/>
    <property type="project" value="UniProtKB-UniRule"/>
</dbReference>
<comment type="subunit">
    <text evidence="8">Heterotetramer of two alpha and two beta chains arranged as a dimer of alpha/beta heterodimers.</text>
</comment>
<name>A0A147K0Y2_HADYE</name>
<sequence length="118" mass="13374">MFVMGIHVIAEFFGVEAGRISRVDTVQEILERVVLESGLHPVDSAFHQFEPHGVSGFFLLRESHLSVHTWPEHRYVALDIFSCGSEEPAFKALDLLIKGLQPKSVKKHVIWRGPLEKD</sequence>
<dbReference type="UniPathway" id="UPA00331">
    <property type="reaction ID" value="UER00451"/>
</dbReference>
<dbReference type="GO" id="GO:0005829">
    <property type="term" value="C:cytosol"/>
    <property type="evidence" value="ECO:0007669"/>
    <property type="project" value="TreeGrafter"/>
</dbReference>
<accession>A0A147K0Y2</accession>
<protein>
    <recommendedName>
        <fullName evidence="8">S-adenosylmethionine decarboxylase proenzyme</fullName>
        <shortName evidence="8">AdoMetDC</shortName>
        <shortName evidence="8">SAMDC</shortName>
        <ecNumber evidence="8">4.1.1.50</ecNumber>
    </recommendedName>
    <component>
        <recommendedName>
            <fullName evidence="8">S-adenosylmethionine decarboxylase beta chain</fullName>
        </recommendedName>
    </component>
    <component>
        <recommendedName>
            <fullName evidence="8">S-adenosylmethionine decarboxylase alpha chain</fullName>
        </recommendedName>
    </component>
</protein>
<dbReference type="Pfam" id="PF02675">
    <property type="entry name" value="AdoMet_dc"/>
    <property type="match status" value="1"/>
</dbReference>
<keyword evidence="4 8" id="KW-0865">Zymogen</keyword>
<organism evidence="9 10">
    <name type="scientific">Hadarchaeum yellowstonense</name>
    <dbReference type="NCBI Taxonomy" id="1776334"/>
    <lineage>
        <taxon>Archaea</taxon>
        <taxon>Methanobacteriati</taxon>
        <taxon>Candidatus Hadarchaeota</taxon>
        <taxon>Candidatus Hadarchaeia</taxon>
        <taxon>Candidatus Hadarchaeales</taxon>
        <taxon>Candidatus Hadarchaeaceae</taxon>
        <taxon>Candidatus Hadarchaeum</taxon>
    </lineage>
</organism>
<comment type="function">
    <text evidence="8">Catalyzes the decarboxylation of S-adenosylmethionine to S-adenosylmethioninamine (dcAdoMet), the propylamine donor required for the synthesis of the polyamines spermine and spermidine from the diamine putrescine.</text>
</comment>
<proteinExistence type="inferred from homology"/>
<feature type="site" description="Cleavage (non-hydrolytic); by autolysis" evidence="8">
    <location>
        <begin position="62"/>
        <end position="63"/>
    </location>
</feature>
<evidence type="ECO:0000313" key="10">
    <source>
        <dbReference type="Proteomes" id="UP000074294"/>
    </source>
</evidence>
<gene>
    <name evidence="8" type="primary">speH</name>
    <name evidence="9" type="ORF">APZ16_04035</name>
</gene>
<comment type="similarity">
    <text evidence="8">Belongs to the prokaryotic AdoMetDC family. Type 1 subfamily.</text>
</comment>
<dbReference type="EC" id="4.1.1.50" evidence="8"/>
<keyword evidence="2 8" id="KW-0068">Autocatalytic cleavage</keyword>
<evidence type="ECO:0000256" key="3">
    <source>
        <dbReference type="ARBA" id="ARBA00023115"/>
    </source>
</evidence>
<dbReference type="NCBIfam" id="TIGR03330">
    <property type="entry name" value="SAM_DCase_Bsu"/>
    <property type="match status" value="1"/>
</dbReference>
<feature type="chain" id="PRO_5023220666" description="S-adenosylmethionine decarboxylase beta chain" evidence="8">
    <location>
        <begin position="1"/>
        <end position="62"/>
    </location>
</feature>
<comment type="catalytic activity">
    <reaction evidence="8">
        <text>S-adenosyl-L-methionine + H(+) = S-adenosyl 3-(methylsulfanyl)propylamine + CO2</text>
        <dbReference type="Rhea" id="RHEA:15981"/>
        <dbReference type="ChEBI" id="CHEBI:15378"/>
        <dbReference type="ChEBI" id="CHEBI:16526"/>
        <dbReference type="ChEBI" id="CHEBI:57443"/>
        <dbReference type="ChEBI" id="CHEBI:59789"/>
        <dbReference type="EC" id="4.1.1.50"/>
    </reaction>
</comment>
<keyword evidence="8" id="KW-0745">Spermidine biosynthesis</keyword>
<dbReference type="Gene3D" id="3.60.90.10">
    <property type="entry name" value="S-adenosylmethionine decarboxylase"/>
    <property type="match status" value="1"/>
</dbReference>
<comment type="caution">
    <text evidence="9">The sequence shown here is derived from an EMBL/GenBank/DDBJ whole genome shotgun (WGS) entry which is preliminary data.</text>
</comment>
<feature type="chain" id="PRO_5023220665" description="S-adenosylmethionine decarboxylase alpha chain" evidence="8">
    <location>
        <begin position="63"/>
        <end position="118"/>
    </location>
</feature>
<evidence type="ECO:0000256" key="7">
    <source>
        <dbReference type="ARBA" id="ARBA00023317"/>
    </source>
</evidence>
<keyword evidence="3 8" id="KW-0620">Polyamine biosynthesis</keyword>
<feature type="active site" description="Proton acceptor; for processing activity" evidence="8">
    <location>
        <position position="68"/>
    </location>
</feature>
<evidence type="ECO:0000256" key="6">
    <source>
        <dbReference type="ARBA" id="ARBA00023270"/>
    </source>
</evidence>
<dbReference type="PANTHER" id="PTHR33866:SF2">
    <property type="entry name" value="S-ADENOSYLMETHIONINE DECARBOXYLASE PROENZYME"/>
    <property type="match status" value="1"/>
</dbReference>
<evidence type="ECO:0000256" key="5">
    <source>
        <dbReference type="ARBA" id="ARBA00023239"/>
    </source>
</evidence>
<dbReference type="InterPro" id="IPR003826">
    <property type="entry name" value="AdoMetDC_fam_prok"/>
</dbReference>
<keyword evidence="7 8" id="KW-0670">Pyruvate</keyword>
<dbReference type="InterPro" id="IPR016067">
    <property type="entry name" value="S-AdoMet_deCO2ase_core"/>
</dbReference>
<dbReference type="GO" id="GO:0004014">
    <property type="term" value="F:adenosylmethionine decarboxylase activity"/>
    <property type="evidence" value="ECO:0007669"/>
    <property type="project" value="UniProtKB-UniRule"/>
</dbReference>
<dbReference type="PANTHER" id="PTHR33866">
    <property type="entry name" value="S-ADENOSYLMETHIONINE DECARBOXYLASE PROENZYME"/>
    <property type="match status" value="1"/>
</dbReference>
<comment type="pathway">
    <text evidence="8">Amine and polyamine biosynthesis; S-adenosylmethioninamine biosynthesis; S-adenosylmethioninamine from S-adenosyl-L-methionine: step 1/1.</text>
</comment>
<comment type="PTM">
    <text evidence="8">Is synthesized initially as an inactive proenzyme. Formation of the active enzyme involves a self-maturation process in which the active site pyruvoyl group is generated from an internal serine residue via an autocatalytic post-translational modification. Two non-identical subunits are generated from the proenzyme in this reaction, and the pyruvate is formed at the N-terminus of the alpha chain, which is derived from the carboxyl end of the proenzyme. The post-translation cleavage follows an unusual pathway, termed non-hydrolytic serinolysis, in which the side chain hydroxyl group of the serine supplies its oxygen atom to form the C-terminus of the beta chain, while the remainder of the serine residue undergoes an oxidative deamination to produce ammonia and the pyruvoyl group blocking the N-terminus of the alpha chain.</text>
</comment>
<keyword evidence="8" id="KW-0949">S-adenosyl-L-methionine</keyword>
<keyword evidence="6 8" id="KW-0704">Schiff base</keyword>
<dbReference type="HAMAP" id="MF_00464">
    <property type="entry name" value="AdoMetDC_1"/>
    <property type="match status" value="1"/>
</dbReference>
<reference evidence="9 10" key="1">
    <citation type="journal article" date="2016" name="Nat. Microbiol.">
        <title>Genomic inference of the metabolism of cosmopolitan subsurface Archaea, Hadesarchaea.</title>
        <authorList>
            <person name="Baker B.J."/>
            <person name="Saw J.H."/>
            <person name="Lind A.E."/>
            <person name="Lazar C.S."/>
            <person name="Hinrichs K.-U."/>
            <person name="Teske A.P."/>
            <person name="Ettema T.J."/>
        </authorList>
    </citation>
    <scope>NUCLEOTIDE SEQUENCE [LARGE SCALE GENOMIC DNA]</scope>
</reference>
<feature type="active site" description="Proton donor; for catalytic activity" evidence="8">
    <location>
        <position position="83"/>
    </location>
</feature>
<evidence type="ECO:0000256" key="2">
    <source>
        <dbReference type="ARBA" id="ARBA00022813"/>
    </source>
</evidence>
<dbReference type="InterPro" id="IPR017716">
    <property type="entry name" value="S-AdoMet_deCOase_pro-enz"/>
</dbReference>
<comment type="cofactor">
    <cofactor evidence="8">
        <name>pyruvate</name>
        <dbReference type="ChEBI" id="CHEBI:15361"/>
    </cofactor>
    <text evidence="8">Binds 1 pyruvoyl group covalently per subunit.</text>
</comment>
<dbReference type="STRING" id="1776334.APZ16_04035"/>
<evidence type="ECO:0000256" key="4">
    <source>
        <dbReference type="ARBA" id="ARBA00023145"/>
    </source>
</evidence>
<feature type="active site" description="Schiff-base intermediate with substrate; via pyruvic acid" evidence="8">
    <location>
        <position position="63"/>
    </location>
</feature>
<dbReference type="EMBL" id="LQMQ01000005">
    <property type="protein sequence ID" value="KUO42470.1"/>
    <property type="molecule type" value="Genomic_DNA"/>
</dbReference>
<dbReference type="SUPFAM" id="SSF56276">
    <property type="entry name" value="S-adenosylmethionine decarboxylase"/>
    <property type="match status" value="1"/>
</dbReference>